<dbReference type="EMBL" id="QPKB01000007">
    <property type="protein sequence ID" value="RWR89615.1"/>
    <property type="molecule type" value="Genomic_DNA"/>
</dbReference>
<keyword evidence="12" id="KW-0436">Ligase</keyword>
<evidence type="ECO:0000256" key="5">
    <source>
        <dbReference type="ARBA" id="ARBA00022723"/>
    </source>
</evidence>
<dbReference type="OrthoDB" id="26899at2759"/>
<dbReference type="GO" id="GO:0016925">
    <property type="term" value="P:protein sumoylation"/>
    <property type="evidence" value="ECO:0007669"/>
    <property type="project" value="UniProtKB-UniPathway"/>
</dbReference>
<dbReference type="Gene3D" id="3.30.40.10">
    <property type="entry name" value="Zinc/RING finger domain, C3HC4 (zinc finger)"/>
    <property type="match status" value="1"/>
</dbReference>
<dbReference type="GO" id="GO:0005634">
    <property type="term" value="C:nucleus"/>
    <property type="evidence" value="ECO:0007669"/>
    <property type="project" value="UniProtKB-SubCell"/>
</dbReference>
<dbReference type="PANTHER" id="PTHR21330:SF1">
    <property type="entry name" value="E3 SUMO-PROTEIN LIGASE NSE2"/>
    <property type="match status" value="1"/>
</dbReference>
<keyword evidence="9" id="KW-0539">Nucleus</keyword>
<reference evidence="12 13" key="1">
    <citation type="journal article" date="2019" name="Nat. Plants">
        <title>Stout camphor tree genome fills gaps in understanding of flowering plant genome evolution.</title>
        <authorList>
            <person name="Chaw S.M."/>
            <person name="Liu Y.C."/>
            <person name="Wu Y.W."/>
            <person name="Wang H.Y."/>
            <person name="Lin C.I."/>
            <person name="Wu C.S."/>
            <person name="Ke H.M."/>
            <person name="Chang L.Y."/>
            <person name="Hsu C.Y."/>
            <person name="Yang H.T."/>
            <person name="Sudianto E."/>
            <person name="Hsu M.H."/>
            <person name="Wu K.P."/>
            <person name="Wang L.N."/>
            <person name="Leebens-Mack J.H."/>
            <person name="Tsai I.J."/>
        </authorList>
    </citation>
    <scope>NUCLEOTIDE SEQUENCE [LARGE SCALE GENOMIC DNA]</scope>
    <source>
        <strain evidence="13">cv. Chaw 1501</strain>
        <tissue evidence="12">Young leaves</tissue>
    </source>
</reference>
<accession>A0A3S3NZ48</accession>
<keyword evidence="13" id="KW-1185">Reference proteome</keyword>
<comment type="pathway">
    <text evidence="2">Protein modification; protein sumoylation.</text>
</comment>
<feature type="domain" description="SP-RING-type" evidence="11">
    <location>
        <begin position="145"/>
        <end position="234"/>
    </location>
</feature>
<dbReference type="PROSITE" id="PS51044">
    <property type="entry name" value="ZF_SP_RING"/>
    <property type="match status" value="1"/>
</dbReference>
<dbReference type="InterPro" id="IPR013083">
    <property type="entry name" value="Znf_RING/FYVE/PHD"/>
</dbReference>
<organism evidence="12 13">
    <name type="scientific">Cinnamomum micranthum f. kanehirae</name>
    <dbReference type="NCBI Taxonomy" id="337451"/>
    <lineage>
        <taxon>Eukaryota</taxon>
        <taxon>Viridiplantae</taxon>
        <taxon>Streptophyta</taxon>
        <taxon>Embryophyta</taxon>
        <taxon>Tracheophyta</taxon>
        <taxon>Spermatophyta</taxon>
        <taxon>Magnoliopsida</taxon>
        <taxon>Magnoliidae</taxon>
        <taxon>Laurales</taxon>
        <taxon>Lauraceae</taxon>
        <taxon>Cinnamomum</taxon>
    </lineage>
</organism>
<dbReference type="Proteomes" id="UP000283530">
    <property type="component" value="Unassembled WGS sequence"/>
</dbReference>
<dbReference type="Pfam" id="PF11789">
    <property type="entry name" value="zf-Nse"/>
    <property type="match status" value="1"/>
</dbReference>
<evidence type="ECO:0000256" key="7">
    <source>
        <dbReference type="ARBA" id="ARBA00022786"/>
    </source>
</evidence>
<evidence type="ECO:0000256" key="10">
    <source>
        <dbReference type="PROSITE-ProRule" id="PRU00452"/>
    </source>
</evidence>
<dbReference type="GO" id="GO:0030915">
    <property type="term" value="C:Smc5-Smc6 complex"/>
    <property type="evidence" value="ECO:0007669"/>
    <property type="project" value="InterPro"/>
</dbReference>
<dbReference type="InterPro" id="IPR026846">
    <property type="entry name" value="Nse2(Mms21)"/>
</dbReference>
<dbReference type="SUPFAM" id="SSF57850">
    <property type="entry name" value="RING/U-box"/>
    <property type="match status" value="1"/>
</dbReference>
<keyword evidence="8" id="KW-0862">Zinc</keyword>
<dbReference type="GO" id="GO:0061665">
    <property type="term" value="F:SUMO ligase activity"/>
    <property type="evidence" value="ECO:0007669"/>
    <property type="project" value="TreeGrafter"/>
</dbReference>
<dbReference type="AlphaFoldDB" id="A0A3S3NZ48"/>
<comment type="subcellular location">
    <subcellularLocation>
        <location evidence="1">Nucleus</location>
    </subcellularLocation>
</comment>
<keyword evidence="5" id="KW-0479">Metal-binding</keyword>
<dbReference type="STRING" id="337451.A0A3S3NZ48"/>
<name>A0A3S3NZ48_9MAGN</name>
<keyword evidence="6 10" id="KW-0863">Zinc-finger</keyword>
<evidence type="ECO:0000256" key="3">
    <source>
        <dbReference type="ARBA" id="ARBA00008212"/>
    </source>
</evidence>
<protein>
    <submittedName>
        <fullName evidence="12">E3 SUMO-protein ligase Nse2 Mms21</fullName>
    </submittedName>
</protein>
<evidence type="ECO:0000256" key="8">
    <source>
        <dbReference type="ARBA" id="ARBA00022833"/>
    </source>
</evidence>
<evidence type="ECO:0000256" key="9">
    <source>
        <dbReference type="ARBA" id="ARBA00023242"/>
    </source>
</evidence>
<sequence>MASASASASRGNSNAGRIENATTTLYSDNQAFMAEIRKSLAFFKAISVDLEKDNQFEKVKELEEAVLELLSTWDDCMHFSMALESIGNSYQPKDELTDFKKLLEDEIVKIKRDSPSVPQNNPFFRQFKEAIWNVHHAGQPMPGEEQEELVMTSTQCNLLNTKCPLSGKPVTQLENPVRSTDCKHIYEKDVVVQYIKSKKSTNVQCPAAGCPKMLERRKLLCDPLLLIEIDELRSQSLQTAPSTIVEDFTELED</sequence>
<dbReference type="CDD" id="cd16651">
    <property type="entry name" value="SPL-RING_NSE2"/>
    <property type="match status" value="1"/>
</dbReference>
<evidence type="ECO:0000256" key="6">
    <source>
        <dbReference type="ARBA" id="ARBA00022771"/>
    </source>
</evidence>
<evidence type="ECO:0000313" key="12">
    <source>
        <dbReference type="EMBL" id="RWR89615.1"/>
    </source>
</evidence>
<proteinExistence type="inferred from homology"/>
<keyword evidence="7" id="KW-0833">Ubl conjugation pathway</keyword>
<evidence type="ECO:0000256" key="4">
    <source>
        <dbReference type="ARBA" id="ARBA00022679"/>
    </source>
</evidence>
<dbReference type="InterPro" id="IPR004181">
    <property type="entry name" value="Znf_MIZ"/>
</dbReference>
<comment type="similarity">
    <text evidence="3">Belongs to the NSE2 family.</text>
</comment>
<comment type="caution">
    <text evidence="12">The sequence shown here is derived from an EMBL/GenBank/DDBJ whole genome shotgun (WGS) entry which is preliminary data.</text>
</comment>
<evidence type="ECO:0000259" key="11">
    <source>
        <dbReference type="PROSITE" id="PS51044"/>
    </source>
</evidence>
<dbReference type="PANTHER" id="PTHR21330">
    <property type="entry name" value="E3 SUMO-PROTEIN LIGASE NSE2"/>
    <property type="match status" value="1"/>
</dbReference>
<evidence type="ECO:0000256" key="1">
    <source>
        <dbReference type="ARBA" id="ARBA00004123"/>
    </source>
</evidence>
<evidence type="ECO:0000256" key="2">
    <source>
        <dbReference type="ARBA" id="ARBA00004718"/>
    </source>
</evidence>
<dbReference type="GO" id="GO:0000724">
    <property type="term" value="P:double-strand break repair via homologous recombination"/>
    <property type="evidence" value="ECO:0007669"/>
    <property type="project" value="InterPro"/>
</dbReference>
<dbReference type="UniPathway" id="UPA00886"/>
<keyword evidence="4" id="KW-0808">Transferase</keyword>
<evidence type="ECO:0000313" key="13">
    <source>
        <dbReference type="Proteomes" id="UP000283530"/>
    </source>
</evidence>
<dbReference type="GO" id="GO:0008270">
    <property type="term" value="F:zinc ion binding"/>
    <property type="evidence" value="ECO:0007669"/>
    <property type="project" value="UniProtKB-KW"/>
</dbReference>
<gene>
    <name evidence="12" type="ORF">CKAN_01867900</name>
</gene>
<dbReference type="GO" id="GO:0016874">
    <property type="term" value="F:ligase activity"/>
    <property type="evidence" value="ECO:0007669"/>
    <property type="project" value="UniProtKB-KW"/>
</dbReference>